<reference evidence="3" key="1">
    <citation type="submission" date="2021-06" db="EMBL/GenBank/DDBJ databases">
        <title>Updating the genus Pseudomonas: Description of 43 new species and partition of the Pseudomonas putida group.</title>
        <authorList>
            <person name="Girard L."/>
            <person name="Lood C."/>
            <person name="Vandamme P."/>
            <person name="Rokni-Zadeh H."/>
            <person name="Van Noort V."/>
            <person name="Hofte M."/>
            <person name="Lavigne R."/>
            <person name="De Mot R."/>
        </authorList>
    </citation>
    <scope>NUCLEOTIDE SEQUENCE</scope>
    <source>
        <strain evidence="3">SWRI103</strain>
    </source>
</reference>
<sequence>MAIHFAFQAIFMRYSTLLPPDPLISALNARDTSLTSRLTKKIQTLNAQILEVLAQQPTFAQCVQHVFNQTFPTLPAPVAVDKTFIRIDAAAPVDAPDKPAQVSSHDTEDTALPAAQVLDVQPLLPTLMDAVVKRIASQTPAAYANQTTAFHLSSSGEDSAPDLGFTPAAFDDFLNTLAGDLTARFKAHQAEYWDGPAEGADTRSCLQWLGEKRLELMKAEIELLKIDGVVEGASELLLMQVARTPDALSRQALKGDKPCAYGLTVRDKLSSDIPLYGAFVITSRDHETPQARPEDEVQTPAAREVAPQANVGPVLLFLPASGFEAFDSLANLDLELHRRLNSPLEFSDILALMSEYDRASGLAFHQQQNLSGQFRYTERLESVFSDAIDSLRTQVEENFTWMVAHYQRLASELDITQLPDSLDRTTDITPAFDAAGLLAARQRKKARRQLEQFLKAATADDKQQWEQAVHAYAEHLLRLSGPQALPSLSQYSDPASLLAYSNEQLRRVLEAEHGLMVDPDDILIHTKTYAPRLIGSYVAGGKPQPSAPGTPVFTTRELTLTELALENIEWLDLNFTNFSRLTDKKQAPFTALTVAQVKDLVRTVNIGNSYEQFLKARLITSPSAQAEQQRYTEVMALQLQVDALEAKIAGDFLADRLDRGFNWVTSVLAGPTDDDKRARVEGHRIIVNALKLRGERVRGVLVFSAASQGVASRVVYTPMSPSGRVFHEYTDASAMHRDFINHSAWQDYLVGRVALTAQRRIRQLLKGGAKDPVIALARIADNVLEEAYQTEASAVINDANAQSTSTQEANYESATTLITAGLDIATMFFPVKVMLPIGLARSCLSVINAVDSAQQGDRAGAAQYIVRALGELVGAVLDGAVGGAKLARPRTLTSARSGLDRKLALKKPPEDVKLLQGWETQHIYVRDVVEAGTYQAPRHFLEENGRWYSIARDSDAQVWRLKDPRRAPSAYKGQPLYRNPQGLWEIRSPHLGLRGGAPFPTGPQRALMDLFPHLNPAQAQRVLDSFVFPVHRELELQTALVQQLRNAPNQLDEFIPYLRVTSERLRIRLEGREVPGSMPVAIEPVPGPSRAPDAPTGLPASRPARPPEERFIDWGQHFDAQAVEAVAGRSGIWRKRDVTPGQVSTEYVQMDGRYYPILAGGEASAVTGSRAVIVPSDRACSTFVQFEDLLHRYPYDQPRIVEYSGSLQRWLISSQLPFPAPVARQLSRIFPSITSHSLTRLGAALFNHSSPTGLNASGYSRLIRTLHDWTIWSRHTAAAPPGLPSTLMSDPLTLLTPVPQIPHARAWPLHSTARFDIVWFRTHRVDASLTANVVATPNIRRVRELIRALLVDSHYEMFGARHANELIFRREGRPTVYWLTVNRTDSALVSARHYVPEPPTASQLLRQSSVVREILEQARANGHLVPLIGGAQLSGGWDVKPFIFRP</sequence>
<feature type="region of interest" description="Disordered" evidence="1">
    <location>
        <begin position="1078"/>
        <end position="1105"/>
    </location>
</feature>
<evidence type="ECO:0000313" key="4">
    <source>
        <dbReference type="Proteomes" id="UP001048976"/>
    </source>
</evidence>
<evidence type="ECO:0000313" key="3">
    <source>
        <dbReference type="EMBL" id="MBV4451482.1"/>
    </source>
</evidence>
<protein>
    <recommendedName>
        <fullName evidence="2">Dermonecrotic toxin N-terminal domain-containing protein</fullName>
    </recommendedName>
</protein>
<comment type="caution">
    <text evidence="3">The sequence shown here is derived from an EMBL/GenBank/DDBJ whole genome shotgun (WGS) entry which is preliminary data.</text>
</comment>
<dbReference type="RefSeq" id="WP_169374365.1">
    <property type="nucleotide sequence ID" value="NZ_JAHSTY010000001.1"/>
</dbReference>
<organism evidence="3 4">
    <name type="scientific">Pseudomonas azadiae</name>
    <dbReference type="NCBI Taxonomy" id="2843612"/>
    <lineage>
        <taxon>Bacteria</taxon>
        <taxon>Pseudomonadati</taxon>
        <taxon>Pseudomonadota</taxon>
        <taxon>Gammaproteobacteria</taxon>
        <taxon>Pseudomonadales</taxon>
        <taxon>Pseudomonadaceae</taxon>
        <taxon>Pseudomonas</taxon>
    </lineage>
</organism>
<name>A0ABS6NTD8_9PSED</name>
<feature type="domain" description="Dermonecrotic toxin N-terminal" evidence="2">
    <location>
        <begin position="496"/>
        <end position="754"/>
    </location>
</feature>
<keyword evidence="4" id="KW-1185">Reference proteome</keyword>
<dbReference type="Pfam" id="PF20178">
    <property type="entry name" value="ToxA_N"/>
    <property type="match status" value="1"/>
</dbReference>
<gene>
    <name evidence="3" type="ORF">KVG91_02565</name>
</gene>
<evidence type="ECO:0000259" key="2">
    <source>
        <dbReference type="Pfam" id="PF20178"/>
    </source>
</evidence>
<proteinExistence type="predicted"/>
<dbReference type="InterPro" id="IPR046673">
    <property type="entry name" value="ToxA_N"/>
</dbReference>
<evidence type="ECO:0000256" key="1">
    <source>
        <dbReference type="SAM" id="MobiDB-lite"/>
    </source>
</evidence>
<dbReference type="Proteomes" id="UP001048976">
    <property type="component" value="Unassembled WGS sequence"/>
</dbReference>
<accession>A0ABS6NTD8</accession>
<dbReference type="EMBL" id="JAHSTY010000001">
    <property type="protein sequence ID" value="MBV4451482.1"/>
    <property type="molecule type" value="Genomic_DNA"/>
</dbReference>